<sequence>MAPRPILLSEASYPTTRTFFSQNPIDSNELNHEHFHRNQLRQARTRKRSTHAKLCPSTSSTTKPLPMIMEEEDEPRTSTSNSYSRSPSPGQYPTGLSVGGGPTVGVKSKRRHANLSVSDIRIAKATLVHDDSDFTQHNSALLSAPRPAPRPPMSSTPSPEPSPDPFSLKFPDGSLRFPHPPIPTPSSNITFDGYRCGSESPTPSMSSCSSTSPESRSTGLPTTPSSSDDEFPSYYSLPLPSFNPRRVSIKPLVITKHNHSSTPDDSLPSISSLLESSKNGQVIPSPFSLEDHSDSEDDSEWYNREFSKILTLCSPPSNFSQKSRPDSVCFPASSVPSPTPTPTSPVQGFPSTQLDPAFPRRRRSRISIPKYPPPPVPLVPTHLRSPPTAPSRPRSNMLTVTPPIRRPPPRSSIPADCVLVDEAFSFSDDSGSAFSFSLYESPSTSSLPAESPKSCYSQQSFQSPQPSPFPSSFPSTPSSFPSSANEEFDFPVDEIEFDMDIDSSMMLPLSLPSSPMDLEADITSGLEQLRNMPQPPQFKSFVGVSDADLFTTGEASSSTEPRTSAGDEDSRELRSRWSSSTLGSIREEHARRSGLGLAASAKLRAYFGGSAPSPKSPKAMRASASSRRSGSVSGAGSAIPLTPLTPTSPAMRFRHARRESDVMAMGYGYQQPLRRRGSLSPSVSDAGSEESASSSGSSGLRRKPIPVEMFLRSAA</sequence>
<name>A0A9P7G317_9AGAR</name>
<feature type="region of interest" description="Disordered" evidence="1">
    <location>
        <begin position="278"/>
        <end position="298"/>
    </location>
</feature>
<feature type="region of interest" description="Disordered" evidence="1">
    <location>
        <begin position="607"/>
        <end position="650"/>
    </location>
</feature>
<accession>A0A9P7G317</accession>
<dbReference type="AlphaFoldDB" id="A0A9P7G317"/>
<gene>
    <name evidence="2" type="ORF">DXG03_004006</name>
</gene>
<feature type="region of interest" description="Disordered" evidence="1">
    <location>
        <begin position="551"/>
        <end position="593"/>
    </location>
</feature>
<feature type="region of interest" description="Disordered" evidence="1">
    <location>
        <begin position="141"/>
        <end position="232"/>
    </location>
</feature>
<feature type="region of interest" description="Disordered" evidence="1">
    <location>
        <begin position="314"/>
        <end position="413"/>
    </location>
</feature>
<evidence type="ECO:0000256" key="1">
    <source>
        <dbReference type="SAM" id="MobiDB-lite"/>
    </source>
</evidence>
<comment type="caution">
    <text evidence="2">The sequence shown here is derived from an EMBL/GenBank/DDBJ whole genome shotgun (WGS) entry which is preliminary data.</text>
</comment>
<dbReference type="Proteomes" id="UP000775547">
    <property type="component" value="Unassembled WGS sequence"/>
</dbReference>
<dbReference type="OrthoDB" id="2692698at2759"/>
<evidence type="ECO:0000313" key="2">
    <source>
        <dbReference type="EMBL" id="KAG5641885.1"/>
    </source>
</evidence>
<feature type="compositionally biased region" description="Low complexity" evidence="1">
    <location>
        <begin position="472"/>
        <end position="483"/>
    </location>
</feature>
<feature type="compositionally biased region" description="Low complexity" evidence="1">
    <location>
        <begin position="682"/>
        <end position="699"/>
    </location>
</feature>
<reference evidence="2" key="2">
    <citation type="submission" date="2021-10" db="EMBL/GenBank/DDBJ databases">
        <title>Phylogenomics reveals ancestral predisposition of the termite-cultivated fungus Termitomyces towards a domesticated lifestyle.</title>
        <authorList>
            <person name="Auxier B."/>
            <person name="Grum-Grzhimaylo A."/>
            <person name="Cardenas M.E."/>
            <person name="Lodge J.D."/>
            <person name="Laessoe T."/>
            <person name="Pedersen O."/>
            <person name="Smith M.E."/>
            <person name="Kuyper T.W."/>
            <person name="Franco-Molano E.A."/>
            <person name="Baroni T.J."/>
            <person name="Aanen D.K."/>
        </authorList>
    </citation>
    <scope>NUCLEOTIDE SEQUENCE</scope>
    <source>
        <strain evidence="2">AP01</strain>
        <tissue evidence="2">Mycelium</tissue>
    </source>
</reference>
<feature type="region of interest" description="Disordered" evidence="1">
    <location>
        <begin position="43"/>
        <end position="111"/>
    </location>
</feature>
<feature type="region of interest" description="Disordered" evidence="1">
    <location>
        <begin position="447"/>
        <end position="489"/>
    </location>
</feature>
<feature type="compositionally biased region" description="Polar residues" evidence="1">
    <location>
        <begin position="553"/>
        <end position="562"/>
    </location>
</feature>
<feature type="compositionally biased region" description="Low complexity" evidence="1">
    <location>
        <begin position="77"/>
        <end position="89"/>
    </location>
</feature>
<feature type="compositionally biased region" description="Low complexity" evidence="1">
    <location>
        <begin position="198"/>
        <end position="218"/>
    </location>
</feature>
<feature type="region of interest" description="Disordered" evidence="1">
    <location>
        <begin position="668"/>
        <end position="715"/>
    </location>
</feature>
<reference evidence="2" key="1">
    <citation type="submission" date="2020-07" db="EMBL/GenBank/DDBJ databases">
        <authorList>
            <person name="Nieuwenhuis M."/>
            <person name="Van De Peppel L.J.J."/>
        </authorList>
    </citation>
    <scope>NUCLEOTIDE SEQUENCE</scope>
    <source>
        <strain evidence="2">AP01</strain>
        <tissue evidence="2">Mycelium</tissue>
    </source>
</reference>
<feature type="compositionally biased region" description="Low complexity" evidence="1">
    <location>
        <begin position="608"/>
        <end position="638"/>
    </location>
</feature>
<feature type="compositionally biased region" description="Pro residues" evidence="1">
    <location>
        <begin position="146"/>
        <end position="164"/>
    </location>
</feature>
<protein>
    <submittedName>
        <fullName evidence="2">Uncharacterized protein</fullName>
    </submittedName>
</protein>
<dbReference type="EMBL" id="JABCKV010000238">
    <property type="protein sequence ID" value="KAG5641885.1"/>
    <property type="molecule type" value="Genomic_DNA"/>
</dbReference>
<keyword evidence="3" id="KW-1185">Reference proteome</keyword>
<organism evidence="2 3">
    <name type="scientific">Asterophora parasitica</name>
    <dbReference type="NCBI Taxonomy" id="117018"/>
    <lineage>
        <taxon>Eukaryota</taxon>
        <taxon>Fungi</taxon>
        <taxon>Dikarya</taxon>
        <taxon>Basidiomycota</taxon>
        <taxon>Agaricomycotina</taxon>
        <taxon>Agaricomycetes</taxon>
        <taxon>Agaricomycetidae</taxon>
        <taxon>Agaricales</taxon>
        <taxon>Tricholomatineae</taxon>
        <taxon>Lyophyllaceae</taxon>
        <taxon>Asterophora</taxon>
    </lineage>
</organism>
<evidence type="ECO:0000313" key="3">
    <source>
        <dbReference type="Proteomes" id="UP000775547"/>
    </source>
</evidence>
<proteinExistence type="predicted"/>